<reference evidence="1" key="1">
    <citation type="submission" date="2014-09" db="EMBL/GenBank/DDBJ databases">
        <authorList>
            <person name="Magalhaes I.L.F."/>
            <person name="Oliveira U."/>
            <person name="Santos F.R."/>
            <person name="Vidigal T.H.D.A."/>
            <person name="Brescovit A.D."/>
            <person name="Santos A.J."/>
        </authorList>
    </citation>
    <scope>NUCLEOTIDE SEQUENCE</scope>
    <source>
        <tissue evidence="1">Shoot tissue taken approximately 20 cm above the soil surface</tissue>
    </source>
</reference>
<name>A0A0A8YY99_ARUDO</name>
<proteinExistence type="predicted"/>
<sequence length="14" mass="1678">MEVVCVVVRIVYRL</sequence>
<dbReference type="EMBL" id="GBRH01267482">
    <property type="protein sequence ID" value="JAD30413.1"/>
    <property type="molecule type" value="Transcribed_RNA"/>
</dbReference>
<accession>A0A0A8YY99</accession>
<protein>
    <submittedName>
        <fullName evidence="1">Uncharacterized protein</fullName>
    </submittedName>
</protein>
<reference evidence="1" key="2">
    <citation type="journal article" date="2015" name="Data Brief">
        <title>Shoot transcriptome of the giant reed, Arundo donax.</title>
        <authorList>
            <person name="Barrero R.A."/>
            <person name="Guerrero F.D."/>
            <person name="Moolhuijzen P."/>
            <person name="Goolsby J.A."/>
            <person name="Tidwell J."/>
            <person name="Bellgard S.E."/>
            <person name="Bellgard M.I."/>
        </authorList>
    </citation>
    <scope>NUCLEOTIDE SEQUENCE</scope>
    <source>
        <tissue evidence="1">Shoot tissue taken approximately 20 cm above the soil surface</tissue>
    </source>
</reference>
<organism evidence="1">
    <name type="scientific">Arundo donax</name>
    <name type="common">Giant reed</name>
    <name type="synonym">Donax arundinaceus</name>
    <dbReference type="NCBI Taxonomy" id="35708"/>
    <lineage>
        <taxon>Eukaryota</taxon>
        <taxon>Viridiplantae</taxon>
        <taxon>Streptophyta</taxon>
        <taxon>Embryophyta</taxon>
        <taxon>Tracheophyta</taxon>
        <taxon>Spermatophyta</taxon>
        <taxon>Magnoliopsida</taxon>
        <taxon>Liliopsida</taxon>
        <taxon>Poales</taxon>
        <taxon>Poaceae</taxon>
        <taxon>PACMAD clade</taxon>
        <taxon>Arundinoideae</taxon>
        <taxon>Arundineae</taxon>
        <taxon>Arundo</taxon>
    </lineage>
</organism>
<evidence type="ECO:0000313" key="1">
    <source>
        <dbReference type="EMBL" id="JAD30413.1"/>
    </source>
</evidence>